<proteinExistence type="predicted"/>
<gene>
    <name evidence="1" type="ORF">MNBD_ALPHA11-247</name>
</gene>
<accession>A0A3B0U3K1</accession>
<dbReference type="EMBL" id="UOEQ01000473">
    <property type="protein sequence ID" value="VAW23550.1"/>
    <property type="molecule type" value="Genomic_DNA"/>
</dbReference>
<sequence>MLNYFAIRYSKKIIERGLQTDHAILELRVVFNIVLIVNELL</sequence>
<reference evidence="1" key="1">
    <citation type="submission" date="2018-06" db="EMBL/GenBank/DDBJ databases">
        <authorList>
            <person name="Zhirakovskaya E."/>
        </authorList>
    </citation>
    <scope>NUCLEOTIDE SEQUENCE</scope>
</reference>
<name>A0A3B0U3K1_9ZZZZ</name>
<evidence type="ECO:0000313" key="1">
    <source>
        <dbReference type="EMBL" id="VAW23550.1"/>
    </source>
</evidence>
<organism evidence="1">
    <name type="scientific">hydrothermal vent metagenome</name>
    <dbReference type="NCBI Taxonomy" id="652676"/>
    <lineage>
        <taxon>unclassified sequences</taxon>
        <taxon>metagenomes</taxon>
        <taxon>ecological metagenomes</taxon>
    </lineage>
</organism>
<protein>
    <submittedName>
        <fullName evidence="1">Uncharacterized protein</fullName>
    </submittedName>
</protein>
<dbReference type="AlphaFoldDB" id="A0A3B0U3K1"/>